<evidence type="ECO:0000256" key="4">
    <source>
        <dbReference type="ARBA" id="ARBA00022552"/>
    </source>
</evidence>
<dbReference type="Pfam" id="PF10273">
    <property type="entry name" value="WGG"/>
    <property type="match status" value="1"/>
</dbReference>
<accession>A0A6P3XRE7</accession>
<protein>
    <recommendedName>
        <fullName evidence="3">Pre-rRNA-processing protein TSR2 homolog</fullName>
    </recommendedName>
</protein>
<dbReference type="KEGG" id="dqu:106747697"/>
<comment type="function">
    <text evidence="1">May be involved in 20S pre-rRNA processing.</text>
</comment>
<evidence type="ECO:0000256" key="1">
    <source>
        <dbReference type="ARBA" id="ARBA00002210"/>
    </source>
</evidence>
<evidence type="ECO:0000256" key="2">
    <source>
        <dbReference type="ARBA" id="ARBA00006524"/>
    </source>
</evidence>
<dbReference type="GO" id="GO:0006364">
    <property type="term" value="P:rRNA processing"/>
    <property type="evidence" value="ECO:0007669"/>
    <property type="project" value="UniProtKB-KW"/>
</dbReference>
<feature type="compositionally biased region" description="Basic and acidic residues" evidence="5">
    <location>
        <begin position="146"/>
        <end position="157"/>
    </location>
</feature>
<dbReference type="RefSeq" id="XP_014480966.1">
    <property type="nucleotide sequence ID" value="XM_014625480.1"/>
</dbReference>
<keyword evidence="6" id="KW-1185">Reference proteome</keyword>
<dbReference type="Proteomes" id="UP000515204">
    <property type="component" value="Unplaced"/>
</dbReference>
<evidence type="ECO:0000256" key="5">
    <source>
        <dbReference type="SAM" id="MobiDB-lite"/>
    </source>
</evidence>
<proteinExistence type="inferred from homology"/>
<dbReference type="PANTHER" id="PTHR21250">
    <property type="entry name" value="PRE-RRNA-PROCESSING PROTEIN TSR2 HOMOLOG"/>
    <property type="match status" value="1"/>
</dbReference>
<feature type="region of interest" description="Disordered" evidence="5">
    <location>
        <begin position="127"/>
        <end position="165"/>
    </location>
</feature>
<sequence length="165" mass="18892">MVISKEFFLTVTQRLFSNWTALKLAVEHDMGPKESAAEFCTYTTEVLYMNDELNISEVATVLEDYMADCFNTEMEDGSAAEVAEVLLKFYRYCLEGNETTARTELEKLPPLQPWLSVLQPVRNNNYVTANRDSSSSSEEDMDTDNMDTKEVAEEGWTKVRSGRRR</sequence>
<dbReference type="OrthoDB" id="263560at2759"/>
<organism evidence="6 7">
    <name type="scientific">Dinoponera quadriceps</name>
    <name type="common">South American ant</name>
    <dbReference type="NCBI Taxonomy" id="609295"/>
    <lineage>
        <taxon>Eukaryota</taxon>
        <taxon>Metazoa</taxon>
        <taxon>Ecdysozoa</taxon>
        <taxon>Arthropoda</taxon>
        <taxon>Hexapoda</taxon>
        <taxon>Insecta</taxon>
        <taxon>Pterygota</taxon>
        <taxon>Neoptera</taxon>
        <taxon>Endopterygota</taxon>
        <taxon>Hymenoptera</taxon>
        <taxon>Apocrita</taxon>
        <taxon>Aculeata</taxon>
        <taxon>Formicoidea</taxon>
        <taxon>Formicidae</taxon>
        <taxon>Ponerinae</taxon>
        <taxon>Ponerini</taxon>
        <taxon>Dinoponera</taxon>
    </lineage>
</organism>
<evidence type="ECO:0000256" key="3">
    <source>
        <dbReference type="ARBA" id="ARBA00017551"/>
    </source>
</evidence>
<keyword evidence="4" id="KW-0698">rRNA processing</keyword>
<gene>
    <name evidence="7" type="primary">LOC106747697</name>
</gene>
<dbReference type="AlphaFoldDB" id="A0A6P3XRE7"/>
<dbReference type="InterPro" id="IPR019398">
    <property type="entry name" value="Pre-rRNA_process_TSR2"/>
</dbReference>
<name>A0A6P3XRE7_DINQU</name>
<comment type="similarity">
    <text evidence="2">Belongs to the TSR2 family.</text>
</comment>
<evidence type="ECO:0000313" key="6">
    <source>
        <dbReference type="Proteomes" id="UP000515204"/>
    </source>
</evidence>
<evidence type="ECO:0000313" key="7">
    <source>
        <dbReference type="RefSeq" id="XP_014480966.1"/>
    </source>
</evidence>
<reference evidence="7" key="1">
    <citation type="submission" date="2025-08" db="UniProtKB">
        <authorList>
            <consortium name="RefSeq"/>
        </authorList>
    </citation>
    <scope>IDENTIFICATION</scope>
</reference>
<dbReference type="GeneID" id="106747697"/>